<sequence length="141" mass="15860">MCGRYTLSQPSEALAERFQLKEVPSLESQDNVAPTNSVATVVVDQQSHKRVLKQLQWGLIPSWAKDPKIGSKMINARAETVSEKPSFRAAFRHRRCLVLADGFYEWQRSQGKKQPYYIRMKDGNPLPLPGCGSIGKVQMAV</sequence>
<dbReference type="PANTHER" id="PTHR13604:SF0">
    <property type="entry name" value="ABASIC SITE PROCESSING PROTEIN HMCES"/>
    <property type="match status" value="1"/>
</dbReference>
<evidence type="ECO:0000256" key="2">
    <source>
        <dbReference type="ARBA" id="ARBA00022670"/>
    </source>
</evidence>
<dbReference type="InterPro" id="IPR036590">
    <property type="entry name" value="SRAP-like"/>
</dbReference>
<dbReference type="Gene3D" id="3.90.1680.10">
    <property type="entry name" value="SOS response associated peptidase-like"/>
    <property type="match status" value="1"/>
</dbReference>
<organism evidence="9">
    <name type="scientific">uncultured Leptolyngbya sp</name>
    <dbReference type="NCBI Taxonomy" id="332963"/>
    <lineage>
        <taxon>Bacteria</taxon>
        <taxon>Bacillati</taxon>
        <taxon>Cyanobacteriota</taxon>
        <taxon>Cyanophyceae</taxon>
        <taxon>Leptolyngbyales</taxon>
        <taxon>Leptolyngbyaceae</taxon>
        <taxon>Leptolyngbya group</taxon>
        <taxon>Leptolyngbya</taxon>
        <taxon>environmental samples</taxon>
    </lineage>
</organism>
<evidence type="ECO:0000256" key="6">
    <source>
        <dbReference type="ARBA" id="ARBA00023125"/>
    </source>
</evidence>
<dbReference type="GO" id="GO:0106300">
    <property type="term" value="P:protein-DNA covalent cross-linking repair"/>
    <property type="evidence" value="ECO:0007669"/>
    <property type="project" value="InterPro"/>
</dbReference>
<keyword evidence="7" id="KW-0456">Lyase</keyword>
<evidence type="ECO:0000256" key="8">
    <source>
        <dbReference type="RuleBase" id="RU364100"/>
    </source>
</evidence>
<keyword evidence="5" id="KW-0190">Covalent protein-DNA linkage</keyword>
<dbReference type="AlphaFoldDB" id="A0A6J4P7H3"/>
<name>A0A6J4P7H3_9CYAN</name>
<dbReference type="GO" id="GO:0016829">
    <property type="term" value="F:lyase activity"/>
    <property type="evidence" value="ECO:0007669"/>
    <property type="project" value="UniProtKB-KW"/>
</dbReference>
<evidence type="ECO:0000256" key="3">
    <source>
        <dbReference type="ARBA" id="ARBA00022763"/>
    </source>
</evidence>
<accession>A0A6J4P7H3</accession>
<keyword evidence="2 8" id="KW-0645">Protease</keyword>
<keyword evidence="3" id="KW-0227">DNA damage</keyword>
<evidence type="ECO:0000256" key="5">
    <source>
        <dbReference type="ARBA" id="ARBA00023124"/>
    </source>
</evidence>
<protein>
    <recommendedName>
        <fullName evidence="8">Abasic site processing protein</fullName>
        <ecNumber evidence="8">3.4.-.-</ecNumber>
    </recommendedName>
</protein>
<gene>
    <name evidence="9" type="ORF">AVDCRST_MAG94-5983</name>
</gene>
<reference evidence="9" key="1">
    <citation type="submission" date="2020-02" db="EMBL/GenBank/DDBJ databases">
        <authorList>
            <person name="Meier V. D."/>
        </authorList>
    </citation>
    <scope>NUCLEOTIDE SEQUENCE</scope>
    <source>
        <strain evidence="9">AVDCRST_MAG94</strain>
    </source>
</reference>
<dbReference type="Pfam" id="PF02586">
    <property type="entry name" value="SRAP"/>
    <property type="match status" value="1"/>
</dbReference>
<proteinExistence type="inferred from homology"/>
<dbReference type="EMBL" id="CADCTY010002063">
    <property type="protein sequence ID" value="CAA9402329.1"/>
    <property type="molecule type" value="Genomic_DNA"/>
</dbReference>
<dbReference type="EC" id="3.4.-.-" evidence="8"/>
<keyword evidence="6" id="KW-0238">DNA-binding</keyword>
<evidence type="ECO:0000256" key="7">
    <source>
        <dbReference type="ARBA" id="ARBA00023239"/>
    </source>
</evidence>
<dbReference type="GO" id="GO:0006508">
    <property type="term" value="P:proteolysis"/>
    <property type="evidence" value="ECO:0007669"/>
    <property type="project" value="UniProtKB-KW"/>
</dbReference>
<dbReference type="InterPro" id="IPR003738">
    <property type="entry name" value="SRAP"/>
</dbReference>
<dbReference type="SUPFAM" id="SSF143081">
    <property type="entry name" value="BB1717-like"/>
    <property type="match status" value="1"/>
</dbReference>
<evidence type="ECO:0000256" key="1">
    <source>
        <dbReference type="ARBA" id="ARBA00008136"/>
    </source>
</evidence>
<evidence type="ECO:0000256" key="4">
    <source>
        <dbReference type="ARBA" id="ARBA00022801"/>
    </source>
</evidence>
<comment type="similarity">
    <text evidence="1 8">Belongs to the SOS response-associated peptidase family.</text>
</comment>
<dbReference type="GO" id="GO:0003697">
    <property type="term" value="F:single-stranded DNA binding"/>
    <property type="evidence" value="ECO:0007669"/>
    <property type="project" value="InterPro"/>
</dbReference>
<evidence type="ECO:0000313" key="9">
    <source>
        <dbReference type="EMBL" id="CAA9402329.1"/>
    </source>
</evidence>
<dbReference type="PANTHER" id="PTHR13604">
    <property type="entry name" value="DC12-RELATED"/>
    <property type="match status" value="1"/>
</dbReference>
<dbReference type="GO" id="GO:0008233">
    <property type="term" value="F:peptidase activity"/>
    <property type="evidence" value="ECO:0007669"/>
    <property type="project" value="UniProtKB-KW"/>
</dbReference>
<keyword evidence="4 8" id="KW-0378">Hydrolase</keyword>